<dbReference type="PRINTS" id="PR00039">
    <property type="entry name" value="HTHLYSR"/>
</dbReference>
<dbReference type="GO" id="GO:0003700">
    <property type="term" value="F:DNA-binding transcription factor activity"/>
    <property type="evidence" value="ECO:0007669"/>
    <property type="project" value="InterPro"/>
</dbReference>
<gene>
    <name evidence="6" type="ORF">dsmv_0348</name>
</gene>
<dbReference type="CDD" id="cd08420">
    <property type="entry name" value="PBP2_CysL_like"/>
    <property type="match status" value="1"/>
</dbReference>
<dbReference type="STRING" id="897.B2D07_05250"/>
<dbReference type="PROSITE" id="PS50931">
    <property type="entry name" value="HTH_LYSR"/>
    <property type="match status" value="1"/>
</dbReference>
<dbReference type="Pfam" id="PF00126">
    <property type="entry name" value="HTH_1"/>
    <property type="match status" value="1"/>
</dbReference>
<dbReference type="InterPro" id="IPR036388">
    <property type="entry name" value="WH-like_DNA-bd_sf"/>
</dbReference>
<organism evidence="6 7">
    <name type="scientific">Desulfococcus multivorans DSM 2059</name>
    <dbReference type="NCBI Taxonomy" id="1121405"/>
    <lineage>
        <taxon>Bacteria</taxon>
        <taxon>Pseudomonadati</taxon>
        <taxon>Thermodesulfobacteriota</taxon>
        <taxon>Desulfobacteria</taxon>
        <taxon>Desulfobacterales</taxon>
        <taxon>Desulfococcaceae</taxon>
        <taxon>Desulfococcus</taxon>
    </lineage>
</organism>
<evidence type="ECO:0000256" key="4">
    <source>
        <dbReference type="ARBA" id="ARBA00023163"/>
    </source>
</evidence>
<proteinExistence type="inferred from homology"/>
<keyword evidence="2" id="KW-0805">Transcription regulation</keyword>
<protein>
    <submittedName>
        <fullName evidence="6">Transcriptional regulator, LysR family</fullName>
    </submittedName>
</protein>
<keyword evidence="4" id="KW-0804">Transcription</keyword>
<comment type="caution">
    <text evidence="6">The sequence shown here is derived from an EMBL/GenBank/DDBJ whole genome shotgun (WGS) entry which is preliminary data.</text>
</comment>
<dbReference type="PANTHER" id="PTHR30126:SF64">
    <property type="entry name" value="HTH-TYPE TRANSCRIPTIONAL REGULATOR CITR"/>
    <property type="match status" value="1"/>
</dbReference>
<dbReference type="GO" id="GO:0000976">
    <property type="term" value="F:transcription cis-regulatory region binding"/>
    <property type="evidence" value="ECO:0007669"/>
    <property type="project" value="TreeGrafter"/>
</dbReference>
<evidence type="ECO:0000256" key="1">
    <source>
        <dbReference type="ARBA" id="ARBA00009437"/>
    </source>
</evidence>
<dbReference type="SUPFAM" id="SSF53850">
    <property type="entry name" value="Periplasmic binding protein-like II"/>
    <property type="match status" value="1"/>
</dbReference>
<evidence type="ECO:0000313" key="6">
    <source>
        <dbReference type="EMBL" id="EPR38938.1"/>
    </source>
</evidence>
<dbReference type="NCBIfam" id="NF040786">
    <property type="entry name" value="LysR_Sec_metab"/>
    <property type="match status" value="1"/>
</dbReference>
<name>S7V2P9_DESML</name>
<evidence type="ECO:0000256" key="3">
    <source>
        <dbReference type="ARBA" id="ARBA00023125"/>
    </source>
</evidence>
<dbReference type="RefSeq" id="WP_020877010.1">
    <property type="nucleotide sequence ID" value="NZ_ATHJ01000094.1"/>
</dbReference>
<dbReference type="InterPro" id="IPR005119">
    <property type="entry name" value="LysR_subst-bd"/>
</dbReference>
<dbReference type="InterPro" id="IPR000847">
    <property type="entry name" value="LysR_HTH_N"/>
</dbReference>
<dbReference type="EMBL" id="ATHJ01000094">
    <property type="protein sequence ID" value="EPR38938.1"/>
    <property type="molecule type" value="Genomic_DNA"/>
</dbReference>
<keyword evidence="7" id="KW-1185">Reference proteome</keyword>
<dbReference type="Proteomes" id="UP000014977">
    <property type="component" value="Unassembled WGS sequence"/>
</dbReference>
<sequence length="305" mass="33160">MDLWQLNIFCKVIESESFSKAGNIVHLSQPTISSHIKDLEAHFECRLIDRLAKKAIPTKAGELLYEYARKLIALKEEAEAAMAAFHGNLKGRLVIGGSTIPGVYILPRMVGLFVETYPDVTTAIRIGDTEEIVADVAAGLLEVGVVGARTGLKQIHQEPLLADELCLIVPVDHPWAKRGEITLSMLKTAPFIIREAGSGTLKSIEKHLSQVSMSVAQLNIVAEMGSTAAVIQGIKGRIGISILSRIAVAEELAGGILAVVAVRGLSLKRHFYLTSHRRKTLSPLSLAFIEFLKGRITLWPDLSVD</sequence>
<feature type="domain" description="HTH lysR-type" evidence="5">
    <location>
        <begin position="1"/>
        <end position="58"/>
    </location>
</feature>
<keyword evidence="3" id="KW-0238">DNA-binding</keyword>
<dbReference type="AlphaFoldDB" id="S7V2P9"/>
<dbReference type="FunFam" id="1.10.10.10:FF:000001">
    <property type="entry name" value="LysR family transcriptional regulator"/>
    <property type="match status" value="1"/>
</dbReference>
<dbReference type="PANTHER" id="PTHR30126">
    <property type="entry name" value="HTH-TYPE TRANSCRIPTIONAL REGULATOR"/>
    <property type="match status" value="1"/>
</dbReference>
<dbReference type="InterPro" id="IPR047788">
    <property type="entry name" value="LysR-like_Sec_metab"/>
</dbReference>
<dbReference type="InterPro" id="IPR036390">
    <property type="entry name" value="WH_DNA-bd_sf"/>
</dbReference>
<dbReference type="SUPFAM" id="SSF46785">
    <property type="entry name" value="Winged helix' DNA-binding domain"/>
    <property type="match status" value="1"/>
</dbReference>
<dbReference type="OrthoDB" id="9808620at2"/>
<dbReference type="Pfam" id="PF03466">
    <property type="entry name" value="LysR_substrate"/>
    <property type="match status" value="1"/>
</dbReference>
<evidence type="ECO:0000256" key="2">
    <source>
        <dbReference type="ARBA" id="ARBA00023015"/>
    </source>
</evidence>
<dbReference type="eggNOG" id="COG0583">
    <property type="taxonomic scope" value="Bacteria"/>
</dbReference>
<evidence type="ECO:0000313" key="7">
    <source>
        <dbReference type="Proteomes" id="UP000014977"/>
    </source>
</evidence>
<dbReference type="Gene3D" id="1.10.10.10">
    <property type="entry name" value="Winged helix-like DNA-binding domain superfamily/Winged helix DNA-binding domain"/>
    <property type="match status" value="1"/>
</dbReference>
<evidence type="ECO:0000259" key="5">
    <source>
        <dbReference type="PROSITE" id="PS50931"/>
    </source>
</evidence>
<dbReference type="Gene3D" id="3.40.190.290">
    <property type="match status" value="1"/>
</dbReference>
<comment type="similarity">
    <text evidence="1">Belongs to the LysR transcriptional regulatory family.</text>
</comment>
<reference evidence="6 7" key="1">
    <citation type="journal article" date="2013" name="Genome Announc.">
        <title>Draft genome sequences for three mercury-methylating, sulfate-reducing bacteria.</title>
        <authorList>
            <person name="Brown S.D."/>
            <person name="Hurt R.A.Jr."/>
            <person name="Gilmour C.C."/>
            <person name="Elias D.A."/>
        </authorList>
    </citation>
    <scope>NUCLEOTIDE SEQUENCE [LARGE SCALE GENOMIC DNA]</scope>
    <source>
        <strain evidence="6 7">DSM 2059</strain>
    </source>
</reference>
<accession>S7V2P9</accession>